<comment type="caution">
    <text evidence="13">The sequence shown here is derived from an EMBL/GenBank/DDBJ whole genome shotgun (WGS) entry which is preliminary data.</text>
</comment>
<dbReference type="OrthoDB" id="24683at2759"/>
<dbReference type="InterPro" id="IPR036236">
    <property type="entry name" value="Znf_C2H2_sf"/>
</dbReference>
<dbReference type="PANTHER" id="PTHR46095:SF1">
    <property type="entry name" value="ZINC FINGER PROTEIN 593"/>
    <property type="match status" value="1"/>
</dbReference>
<keyword evidence="14" id="KW-1185">Reference proteome</keyword>
<dbReference type="EMBL" id="MIGC01004535">
    <property type="protein sequence ID" value="PHJ17964.1"/>
    <property type="molecule type" value="Genomic_DNA"/>
</dbReference>
<keyword evidence="8" id="KW-0539">Nucleus</keyword>
<evidence type="ECO:0000256" key="6">
    <source>
        <dbReference type="ARBA" id="ARBA00022771"/>
    </source>
</evidence>
<keyword evidence="5" id="KW-0479">Metal-binding</keyword>
<protein>
    <submittedName>
        <fullName evidence="13">Bud site selection</fullName>
    </submittedName>
</protein>
<dbReference type="Proteomes" id="UP000221165">
    <property type="component" value="Unassembled WGS sequence"/>
</dbReference>
<dbReference type="InterPro" id="IPR013087">
    <property type="entry name" value="Znf_C2H2_type"/>
</dbReference>
<comment type="similarity">
    <text evidence="9">Belongs to the ZNF593/BUD20 C2H2-type zinc-finger protein family.</text>
</comment>
<organism evidence="13 14">
    <name type="scientific">Cystoisospora suis</name>
    <dbReference type="NCBI Taxonomy" id="483139"/>
    <lineage>
        <taxon>Eukaryota</taxon>
        <taxon>Sar</taxon>
        <taxon>Alveolata</taxon>
        <taxon>Apicomplexa</taxon>
        <taxon>Conoidasida</taxon>
        <taxon>Coccidia</taxon>
        <taxon>Eucoccidiorida</taxon>
        <taxon>Eimeriorina</taxon>
        <taxon>Sarcocystidae</taxon>
        <taxon>Cystoisospora</taxon>
    </lineage>
</organism>
<comment type="subcellular location">
    <subcellularLocation>
        <location evidence="2">Cytoplasm</location>
    </subcellularLocation>
    <subcellularLocation>
        <location evidence="1">Nucleus</location>
    </subcellularLocation>
</comment>
<evidence type="ECO:0000256" key="11">
    <source>
        <dbReference type="SAM" id="MobiDB-lite"/>
    </source>
</evidence>
<dbReference type="Pfam" id="PF12171">
    <property type="entry name" value="zf-C2H2_jaz"/>
    <property type="match status" value="1"/>
</dbReference>
<evidence type="ECO:0000313" key="13">
    <source>
        <dbReference type="EMBL" id="PHJ17964.1"/>
    </source>
</evidence>
<dbReference type="GO" id="GO:0008270">
    <property type="term" value="F:zinc ion binding"/>
    <property type="evidence" value="ECO:0007669"/>
    <property type="project" value="UniProtKB-KW"/>
</dbReference>
<dbReference type="VEuPathDB" id="ToxoDB:CSUI_008218"/>
<dbReference type="PROSITE" id="PS00028">
    <property type="entry name" value="ZINC_FINGER_C2H2_1"/>
    <property type="match status" value="1"/>
</dbReference>
<evidence type="ECO:0000259" key="12">
    <source>
        <dbReference type="PROSITE" id="PS50157"/>
    </source>
</evidence>
<dbReference type="FunFam" id="3.30.160.60:FF:000299">
    <property type="entry name" value="Zinc finger protein 593"/>
    <property type="match status" value="1"/>
</dbReference>
<keyword evidence="7" id="KW-0862">Zinc</keyword>
<proteinExistence type="inferred from homology"/>
<evidence type="ECO:0000256" key="1">
    <source>
        <dbReference type="ARBA" id="ARBA00004123"/>
    </source>
</evidence>
<dbReference type="GO" id="GO:0043021">
    <property type="term" value="F:ribonucleoprotein complex binding"/>
    <property type="evidence" value="ECO:0007669"/>
    <property type="project" value="UniProtKB-ARBA"/>
</dbReference>
<dbReference type="PANTHER" id="PTHR46095">
    <property type="entry name" value="ZINC FINGER PROTEIN 593"/>
    <property type="match status" value="1"/>
</dbReference>
<dbReference type="GO" id="GO:0005737">
    <property type="term" value="C:cytoplasm"/>
    <property type="evidence" value="ECO:0007669"/>
    <property type="project" value="UniProtKB-SubCell"/>
</dbReference>
<dbReference type="AlphaFoldDB" id="A0A2C6KNB6"/>
<evidence type="ECO:0000313" key="14">
    <source>
        <dbReference type="Proteomes" id="UP000221165"/>
    </source>
</evidence>
<reference evidence="13 14" key="1">
    <citation type="journal article" date="2017" name="Int. J. Parasitol.">
        <title>The genome of the protozoan parasite Cystoisospora suis and a reverse vaccinology approach to identify vaccine candidates.</title>
        <authorList>
            <person name="Palmieri N."/>
            <person name="Shrestha A."/>
            <person name="Ruttkowski B."/>
            <person name="Beck T."/>
            <person name="Vogl C."/>
            <person name="Tomley F."/>
            <person name="Blake D.P."/>
            <person name="Joachim A."/>
        </authorList>
    </citation>
    <scope>NUCLEOTIDE SEQUENCE [LARGE SCALE GENOMIC DNA]</scope>
    <source>
        <strain evidence="13 14">Wien I</strain>
    </source>
</reference>
<evidence type="ECO:0000256" key="9">
    <source>
        <dbReference type="ARBA" id="ARBA00038064"/>
    </source>
</evidence>
<evidence type="ECO:0000256" key="10">
    <source>
        <dbReference type="PROSITE-ProRule" id="PRU00042"/>
    </source>
</evidence>
<dbReference type="GeneID" id="94431564"/>
<dbReference type="InterPro" id="IPR022755">
    <property type="entry name" value="Znf_C2H2_jaz"/>
</dbReference>
<evidence type="ECO:0000256" key="7">
    <source>
        <dbReference type="ARBA" id="ARBA00022833"/>
    </source>
</evidence>
<keyword evidence="3" id="KW-0963">Cytoplasm</keyword>
<feature type="region of interest" description="Disordered" evidence="11">
    <location>
        <begin position="1"/>
        <end position="36"/>
    </location>
</feature>
<dbReference type="InterPro" id="IPR051879">
    <property type="entry name" value="C2H2-ZF_Maturation_Protein"/>
</dbReference>
<evidence type="ECO:0000256" key="5">
    <source>
        <dbReference type="ARBA" id="ARBA00022723"/>
    </source>
</evidence>
<feature type="domain" description="C2H2-type" evidence="12">
    <location>
        <begin position="56"/>
        <end position="85"/>
    </location>
</feature>
<dbReference type="PROSITE" id="PS50157">
    <property type="entry name" value="ZINC_FINGER_C2H2_2"/>
    <property type="match status" value="1"/>
</dbReference>
<evidence type="ECO:0000256" key="8">
    <source>
        <dbReference type="ARBA" id="ARBA00023242"/>
    </source>
</evidence>
<accession>A0A2C6KNB6</accession>
<dbReference type="GO" id="GO:0042254">
    <property type="term" value="P:ribosome biogenesis"/>
    <property type="evidence" value="ECO:0007669"/>
    <property type="project" value="UniProtKB-KW"/>
</dbReference>
<evidence type="ECO:0000256" key="4">
    <source>
        <dbReference type="ARBA" id="ARBA00022517"/>
    </source>
</evidence>
<dbReference type="Gene3D" id="3.30.160.60">
    <property type="entry name" value="Classic Zinc Finger"/>
    <property type="match status" value="1"/>
</dbReference>
<dbReference type="GO" id="GO:0005634">
    <property type="term" value="C:nucleus"/>
    <property type="evidence" value="ECO:0007669"/>
    <property type="project" value="UniProtKB-SubCell"/>
</dbReference>
<feature type="compositionally biased region" description="Basic residues" evidence="11">
    <location>
        <begin position="14"/>
        <end position="27"/>
    </location>
</feature>
<dbReference type="SUPFAM" id="SSF57667">
    <property type="entry name" value="beta-beta-alpha zinc fingers"/>
    <property type="match status" value="1"/>
</dbReference>
<dbReference type="RefSeq" id="XP_067919677.1">
    <property type="nucleotide sequence ID" value="XM_068068353.1"/>
</dbReference>
<gene>
    <name evidence="13" type="ORF">CSUI_008218</name>
</gene>
<name>A0A2C6KNB6_9APIC</name>
<sequence length="102" mass="11617">MGRRQKAKSNAGNRKLKRGARDLKRRGKDIDQVHDDMKRGQVELPIDEDLPGKGQFYCASCARYFVSDAALQVHSRTKAHKRRAIVAQQTPWSQQEAERAAK</sequence>
<keyword evidence="4" id="KW-0690">Ribosome biogenesis</keyword>
<keyword evidence="6 10" id="KW-0863">Zinc-finger</keyword>
<evidence type="ECO:0000256" key="2">
    <source>
        <dbReference type="ARBA" id="ARBA00004496"/>
    </source>
</evidence>
<evidence type="ECO:0000256" key="3">
    <source>
        <dbReference type="ARBA" id="ARBA00022490"/>
    </source>
</evidence>